<dbReference type="InterPro" id="IPR023996">
    <property type="entry name" value="TonB-dep_OMP_SusC/RagA"/>
</dbReference>
<sequence>MKLKISIKLYLGLFLLLGSFNGFAQKNEGSNAANELKNTGVVKVAYDTVAKKNLTYSVSEVKGSALLNTSAFLPGNTLYGKLAGLTVIQRTGEPGNDQPTLFLRGRATTASNAPLIMVDGIERDLNDVQTEDIESITVLKDAASAIIYGIRGANGVIMVNTKRGTEGKLKFNGSVDQFFSTPTRKPEFYNAANFVQLYNQAMVNDGFAPQYSASQIAGYNQGNATLYPNVNWQDEVTKDYALGTRSNFNVAGGEKIAKYYVSLGYFHQGGIYSNTESNEGYSTNLALDNFSFRSNLDLNVSKYLSFGLDLSGRIYQKNSPSTSTATTWDLLNKYPSHIFPVYVQDGIYGGTAIYPNNPMGYINSKGFRQTNYRTILSTLYGKYNLSQFVKGLTFNTRFSADNVYSNQEGYTKNFAVREIIGTNANGAAVLSPGIGSNTNLATLTASGYPYNDTQAKRNTLEAGLAFKPELANNNSLNMQVIYHQDRLMLGNETPYNFQFLAGKFNYGIKGKYFAELGASYSGTEAFEEGNKFGFFPAVSAAWLISEETFMKGSSVFNFLKLRASAGIVGNSAIGERFSFFRQYIGDTGYNFGNANAAQAGLSSGTLPNSDFTWEKARKYDLGIDARLFNFLDVSLTAFLQKRKDILITRESLTPGIIGANVSTTNTGKTSNKGFEASLGFKKLNKNLGFRASFNISYVTDKVDYYPEPNYAYGYIYKTGNRISQPFMLEAIGFFNSPGDIQNSPTQSFGAVQPGDIKYKDQNADGKIDGYDEIALNNTTLPSWDLGLDFGFNYKNFDINASLQGQLGRSLYLGNEPLLFWPLQNDGGKISTYAKQFWTPQTAATADYPRLSAGPNNNNYRESTFWYVNGDFLRLRSLDIGYTLPSALVQKVKLSKAKFFVRGTNLFTLDHLKFTDPEVMSGYPVMKSYNVGLNLQF</sequence>
<dbReference type="GO" id="GO:0009279">
    <property type="term" value="C:cell outer membrane"/>
    <property type="evidence" value="ECO:0007669"/>
    <property type="project" value="UniProtKB-SubCell"/>
</dbReference>
<evidence type="ECO:0000256" key="2">
    <source>
        <dbReference type="SAM" id="SignalP"/>
    </source>
</evidence>
<gene>
    <name evidence="4" type="ORF">EZ428_18205</name>
</gene>
<feature type="signal peptide" evidence="2">
    <location>
        <begin position="1"/>
        <end position="24"/>
    </location>
</feature>
<dbReference type="NCBIfam" id="TIGR04057">
    <property type="entry name" value="SusC_RagA_signa"/>
    <property type="match status" value="1"/>
</dbReference>
<name>A0A4R0MRB2_9SPHI</name>
<accession>A0A4R0MRB2</accession>
<feature type="domain" description="TonB-dependent receptor plug" evidence="3">
    <location>
        <begin position="51"/>
        <end position="156"/>
    </location>
</feature>
<dbReference type="RefSeq" id="WP_131554628.1">
    <property type="nucleotide sequence ID" value="NZ_SJSK01000005.1"/>
</dbReference>
<keyword evidence="2" id="KW-0732">Signal</keyword>
<keyword evidence="1" id="KW-0998">Cell outer membrane</keyword>
<dbReference type="Pfam" id="PF07715">
    <property type="entry name" value="Plug"/>
    <property type="match status" value="1"/>
</dbReference>
<dbReference type="NCBIfam" id="TIGR04056">
    <property type="entry name" value="OMP_RagA_SusC"/>
    <property type="match status" value="1"/>
</dbReference>
<proteinExistence type="inferred from homology"/>
<evidence type="ECO:0000313" key="5">
    <source>
        <dbReference type="Proteomes" id="UP000292884"/>
    </source>
</evidence>
<dbReference type="SUPFAM" id="SSF56935">
    <property type="entry name" value="Porins"/>
    <property type="match status" value="1"/>
</dbReference>
<reference evidence="4 5" key="1">
    <citation type="submission" date="2019-02" db="EMBL/GenBank/DDBJ databases">
        <title>Pedobacter sp. RP-1-13 sp. nov., isolated from Arctic soil.</title>
        <authorList>
            <person name="Dahal R.H."/>
        </authorList>
    </citation>
    <scope>NUCLEOTIDE SEQUENCE [LARGE SCALE GENOMIC DNA]</scope>
    <source>
        <strain evidence="4 5">RP-1-13</strain>
    </source>
</reference>
<keyword evidence="4" id="KW-0675">Receptor</keyword>
<comment type="similarity">
    <text evidence="1">Belongs to the TonB-dependent receptor family.</text>
</comment>
<keyword evidence="1" id="KW-0812">Transmembrane</keyword>
<dbReference type="Proteomes" id="UP000292884">
    <property type="component" value="Unassembled WGS sequence"/>
</dbReference>
<dbReference type="InterPro" id="IPR012910">
    <property type="entry name" value="Plug_dom"/>
</dbReference>
<evidence type="ECO:0000259" key="3">
    <source>
        <dbReference type="Pfam" id="PF07715"/>
    </source>
</evidence>
<keyword evidence="5" id="KW-1185">Reference proteome</keyword>
<dbReference type="Gene3D" id="2.170.130.10">
    <property type="entry name" value="TonB-dependent receptor, plug domain"/>
    <property type="match status" value="1"/>
</dbReference>
<comment type="subcellular location">
    <subcellularLocation>
        <location evidence="1">Cell outer membrane</location>
        <topology evidence="1">Multi-pass membrane protein</topology>
    </subcellularLocation>
</comment>
<dbReference type="InterPro" id="IPR039426">
    <property type="entry name" value="TonB-dep_rcpt-like"/>
</dbReference>
<evidence type="ECO:0000256" key="1">
    <source>
        <dbReference type="PROSITE-ProRule" id="PRU01360"/>
    </source>
</evidence>
<keyword evidence="1" id="KW-0472">Membrane</keyword>
<dbReference type="EMBL" id="SJSK01000005">
    <property type="protein sequence ID" value="TCC88574.1"/>
    <property type="molecule type" value="Genomic_DNA"/>
</dbReference>
<keyword evidence="1" id="KW-1134">Transmembrane beta strand</keyword>
<protein>
    <submittedName>
        <fullName evidence="4">TonB-dependent receptor</fullName>
    </submittedName>
</protein>
<evidence type="ECO:0000313" key="4">
    <source>
        <dbReference type="EMBL" id="TCC88574.1"/>
    </source>
</evidence>
<dbReference type="InterPro" id="IPR037066">
    <property type="entry name" value="Plug_dom_sf"/>
</dbReference>
<dbReference type="PROSITE" id="PS52016">
    <property type="entry name" value="TONB_DEPENDENT_REC_3"/>
    <property type="match status" value="1"/>
</dbReference>
<keyword evidence="1" id="KW-0813">Transport</keyword>
<dbReference type="InterPro" id="IPR023997">
    <property type="entry name" value="TonB-dep_OMP_SusC/RagA_CS"/>
</dbReference>
<dbReference type="OrthoDB" id="9768177at2"/>
<dbReference type="AlphaFoldDB" id="A0A4R0MRB2"/>
<comment type="caution">
    <text evidence="4">The sequence shown here is derived from an EMBL/GenBank/DDBJ whole genome shotgun (WGS) entry which is preliminary data.</text>
</comment>
<organism evidence="4 5">
    <name type="scientific">Pedobacter frigiditerrae</name>
    <dbReference type="NCBI Taxonomy" id="2530452"/>
    <lineage>
        <taxon>Bacteria</taxon>
        <taxon>Pseudomonadati</taxon>
        <taxon>Bacteroidota</taxon>
        <taxon>Sphingobacteriia</taxon>
        <taxon>Sphingobacteriales</taxon>
        <taxon>Sphingobacteriaceae</taxon>
        <taxon>Pedobacter</taxon>
    </lineage>
</organism>
<feature type="chain" id="PRO_5020835299" evidence="2">
    <location>
        <begin position="25"/>
        <end position="936"/>
    </location>
</feature>